<keyword evidence="2" id="KW-0040">ANK repeat</keyword>
<dbReference type="InterPro" id="IPR036770">
    <property type="entry name" value="Ankyrin_rpt-contain_sf"/>
</dbReference>
<gene>
    <name evidence="3" type="ordered locus">SNE_A05260</name>
</gene>
<dbReference type="Proteomes" id="UP000000496">
    <property type="component" value="Chromosome gsn.131"/>
</dbReference>
<accession>F8L6Q5</accession>
<sequence length="235" mass="27926">MQAAYCGHFHLVEKLIDRDENLMQTRDNDNNTLLHVLQECPKLFKRIAEYDPKLLHEKNEYSGDYPIHSLGYYTKQFELLKWVIQKEPTVLQQRNKSGRLLIHQFVQNQLDYEGFTLFLWLIEQDPTQLEAKDDEGYSLLHHAFSSSNFQVIKWLLEKDPSCANDRTKEGLLPIHFLSWYEKNQGFIRWFFEKYPEQLLEKQPSGDLPIHFACQAGYEELVMWILEQDQVVQTVS</sequence>
<dbReference type="KEGG" id="sng:SNE_A05260"/>
<dbReference type="SMART" id="SM00248">
    <property type="entry name" value="ANK"/>
    <property type="match status" value="2"/>
</dbReference>
<evidence type="ECO:0000256" key="2">
    <source>
        <dbReference type="ARBA" id="ARBA00023043"/>
    </source>
</evidence>
<keyword evidence="1" id="KW-0677">Repeat</keyword>
<dbReference type="HOGENOM" id="CLU_1179574_0_0_0"/>
<dbReference type="InterPro" id="IPR002110">
    <property type="entry name" value="Ankyrin_rpt"/>
</dbReference>
<proteinExistence type="predicted"/>
<reference key="1">
    <citation type="journal article" date="2011" name="Mol. Biol. Evol.">
        <title>Unity in variety -- the pan-genome of the Chlamydiae.</title>
        <authorList>
            <person name="Collingro A."/>
            <person name="Tischler P."/>
            <person name="Weinmaier T."/>
            <person name="Penz T."/>
            <person name="Heinz E."/>
            <person name="Brunham R.C."/>
            <person name="Read T.D."/>
            <person name="Bavoil P.M."/>
            <person name="Sachse K."/>
            <person name="Kahane S."/>
            <person name="Friedman M.G."/>
            <person name="Rattei T."/>
            <person name="Myers G.S.A."/>
            <person name="Horn M."/>
        </authorList>
    </citation>
    <scope>NUCLEOTIDE SEQUENCE</scope>
    <source>
        <strain>Z</strain>
    </source>
</reference>
<evidence type="ECO:0000256" key="1">
    <source>
        <dbReference type="ARBA" id="ARBA00022737"/>
    </source>
</evidence>
<dbReference type="STRING" id="331113.SNE_A05260"/>
<keyword evidence="4" id="KW-1185">Reference proteome</keyword>
<dbReference type="Gene3D" id="1.25.40.20">
    <property type="entry name" value="Ankyrin repeat-containing domain"/>
    <property type="match status" value="2"/>
</dbReference>
<dbReference type="PANTHER" id="PTHR24186:SF38">
    <property type="entry name" value="ANKYRIN REPEAT FAMILY PROTEIN"/>
    <property type="match status" value="1"/>
</dbReference>
<protein>
    <submittedName>
        <fullName evidence="3">Uncharacterized protein</fullName>
    </submittedName>
</protein>
<evidence type="ECO:0000313" key="4">
    <source>
        <dbReference type="Proteomes" id="UP000000496"/>
    </source>
</evidence>
<dbReference type="EMBL" id="FR872582">
    <property type="protein sequence ID" value="CCB88403.1"/>
    <property type="molecule type" value="Genomic_DNA"/>
</dbReference>
<name>F8L6Q5_SIMNZ</name>
<dbReference type="GO" id="GO:0005886">
    <property type="term" value="C:plasma membrane"/>
    <property type="evidence" value="ECO:0007669"/>
    <property type="project" value="TreeGrafter"/>
</dbReference>
<dbReference type="AlphaFoldDB" id="F8L6Q5"/>
<organism evidence="3 4">
    <name type="scientific">Simkania negevensis (strain ATCC VR-1471 / DSM 27360 / Z)</name>
    <dbReference type="NCBI Taxonomy" id="331113"/>
    <lineage>
        <taxon>Bacteria</taxon>
        <taxon>Pseudomonadati</taxon>
        <taxon>Chlamydiota</taxon>
        <taxon>Chlamydiia</taxon>
        <taxon>Parachlamydiales</taxon>
        <taxon>Simkaniaceae</taxon>
        <taxon>Simkania</taxon>
    </lineage>
</organism>
<dbReference type="Pfam" id="PF13606">
    <property type="entry name" value="Ank_3"/>
    <property type="match status" value="1"/>
</dbReference>
<dbReference type="PANTHER" id="PTHR24186">
    <property type="entry name" value="PROTEIN PHOSPHATASE 1 REGULATORY SUBUNIT"/>
    <property type="match status" value="1"/>
</dbReference>
<dbReference type="SUPFAM" id="SSF48403">
    <property type="entry name" value="Ankyrin repeat"/>
    <property type="match status" value="1"/>
</dbReference>
<dbReference type="eggNOG" id="COG0666">
    <property type="taxonomic scope" value="Bacteria"/>
</dbReference>
<reference evidence="3 4" key="2">
    <citation type="journal article" date="2011" name="Mol. Biol. Evol.">
        <title>Unity in variety--the pan-genome of the Chlamydiae.</title>
        <authorList>
            <person name="Collingro A."/>
            <person name="Tischler P."/>
            <person name="Weinmaier T."/>
            <person name="Penz T."/>
            <person name="Heinz E."/>
            <person name="Brunham R.C."/>
            <person name="Read T.D."/>
            <person name="Bavoil P.M."/>
            <person name="Sachse K."/>
            <person name="Kahane S."/>
            <person name="Friedman M.G."/>
            <person name="Rattei T."/>
            <person name="Myers G.S."/>
            <person name="Horn M."/>
        </authorList>
    </citation>
    <scope>NUCLEOTIDE SEQUENCE [LARGE SCALE GENOMIC DNA]</scope>
    <source>
        <strain evidence="4">ATCC VR-1471 / Z</strain>
    </source>
</reference>
<evidence type="ECO:0000313" key="3">
    <source>
        <dbReference type="EMBL" id="CCB88403.1"/>
    </source>
</evidence>